<protein>
    <submittedName>
        <fullName evidence="1">Uncharacterized protein</fullName>
    </submittedName>
</protein>
<organism evidence="1">
    <name type="scientific">marine sediment metagenome</name>
    <dbReference type="NCBI Taxonomy" id="412755"/>
    <lineage>
        <taxon>unclassified sequences</taxon>
        <taxon>metagenomes</taxon>
        <taxon>ecological metagenomes</taxon>
    </lineage>
</organism>
<accession>X1DJN5</accession>
<comment type="caution">
    <text evidence="1">The sequence shown here is derived from an EMBL/GenBank/DDBJ whole genome shotgun (WGS) entry which is preliminary data.</text>
</comment>
<evidence type="ECO:0000313" key="1">
    <source>
        <dbReference type="EMBL" id="GAH05234.1"/>
    </source>
</evidence>
<proteinExistence type="predicted"/>
<name>X1DJN5_9ZZZZ</name>
<dbReference type="EMBL" id="BART01020711">
    <property type="protein sequence ID" value="GAH05234.1"/>
    <property type="molecule type" value="Genomic_DNA"/>
</dbReference>
<reference evidence="1" key="1">
    <citation type="journal article" date="2014" name="Front. Microbiol.">
        <title>High frequency of phylogenetically diverse reductive dehalogenase-homologous genes in deep subseafloor sedimentary metagenomes.</title>
        <authorList>
            <person name="Kawai M."/>
            <person name="Futagami T."/>
            <person name="Toyoda A."/>
            <person name="Takaki Y."/>
            <person name="Nishi S."/>
            <person name="Hori S."/>
            <person name="Arai W."/>
            <person name="Tsubouchi T."/>
            <person name="Morono Y."/>
            <person name="Uchiyama I."/>
            <person name="Ito T."/>
            <person name="Fujiyama A."/>
            <person name="Inagaki F."/>
            <person name="Takami H."/>
        </authorList>
    </citation>
    <scope>NUCLEOTIDE SEQUENCE</scope>
    <source>
        <strain evidence="1">Expedition CK06-06</strain>
    </source>
</reference>
<gene>
    <name evidence="1" type="ORF">S01H4_38410</name>
</gene>
<dbReference type="AlphaFoldDB" id="X1DJN5"/>
<sequence>MGTAESEVEYLKSLWVKRPIFGYALDLTKGHVHIFDGQDFYIIEKAEKGGITIRKDKGE</sequence>